<dbReference type="GO" id="GO:0016740">
    <property type="term" value="F:transferase activity"/>
    <property type="evidence" value="ECO:0007669"/>
    <property type="project" value="UniProtKB-KW"/>
</dbReference>
<keyword evidence="1" id="KW-0808">Transferase</keyword>
<accession>A0A0B8PA18</accession>
<reference evidence="1 2" key="2">
    <citation type="submission" date="2015-01" db="EMBL/GenBank/DDBJ databases">
        <authorList>
            <consortium name="NBRP consortium"/>
            <person name="Sawabe T."/>
            <person name="Meirelles P."/>
            <person name="Feng G."/>
            <person name="Sayaka M."/>
            <person name="Hattori M."/>
            <person name="Ohkuma M."/>
        </authorList>
    </citation>
    <scope>NUCLEOTIDE SEQUENCE [LARGE SCALE GENOMIC DNA]</scope>
    <source>
        <strain evidence="1 2">JCM19232</strain>
    </source>
</reference>
<gene>
    <name evidence="1" type="ORF">JCM19232_361</name>
</gene>
<evidence type="ECO:0000313" key="1">
    <source>
        <dbReference type="EMBL" id="GAM60028.1"/>
    </source>
</evidence>
<reference evidence="1 2" key="1">
    <citation type="submission" date="2015-01" db="EMBL/GenBank/DDBJ databases">
        <title>Vibrio sp. C5 JCM 19232 whole genome shotgun sequence.</title>
        <authorList>
            <person name="Sawabe T."/>
            <person name="Meirelles P."/>
            <person name="Feng G."/>
            <person name="Sayaka M."/>
            <person name="Hattori M."/>
            <person name="Ohkuma M."/>
        </authorList>
    </citation>
    <scope>NUCLEOTIDE SEQUENCE [LARGE SCALE GENOMIC DNA]</scope>
    <source>
        <strain evidence="1 2">JCM19232</strain>
    </source>
</reference>
<evidence type="ECO:0000313" key="2">
    <source>
        <dbReference type="Proteomes" id="UP000031670"/>
    </source>
</evidence>
<comment type="caution">
    <text evidence="1">The sequence shown here is derived from an EMBL/GenBank/DDBJ whole genome shotgun (WGS) entry which is preliminary data.</text>
</comment>
<protein>
    <submittedName>
        <fullName evidence="1">Glycosyltransferase sypQ</fullName>
    </submittedName>
</protein>
<name>A0A0B8PA18_9VIBR</name>
<sequence length="77" mass="8577">MLTPYLMLICLGTSLALYEVTLFQWLFWGQVSVYLTGILGVAAPVVLKFKPLQLIHYLLSGHTANLIGGLSYLARKH</sequence>
<proteinExistence type="predicted"/>
<dbReference type="AlphaFoldDB" id="A0A0B8PA18"/>
<organism evidence="1 2">
    <name type="scientific">Vibrio ishigakensis</name>
    <dbReference type="NCBI Taxonomy" id="1481914"/>
    <lineage>
        <taxon>Bacteria</taxon>
        <taxon>Pseudomonadati</taxon>
        <taxon>Pseudomonadota</taxon>
        <taxon>Gammaproteobacteria</taxon>
        <taxon>Vibrionales</taxon>
        <taxon>Vibrionaceae</taxon>
        <taxon>Vibrio</taxon>
    </lineage>
</organism>
<dbReference type="Proteomes" id="UP000031670">
    <property type="component" value="Unassembled WGS sequence"/>
</dbReference>
<dbReference type="EMBL" id="BBSA01000001">
    <property type="protein sequence ID" value="GAM60028.1"/>
    <property type="molecule type" value="Genomic_DNA"/>
</dbReference>